<evidence type="ECO:0008006" key="5">
    <source>
        <dbReference type="Google" id="ProtNLM"/>
    </source>
</evidence>
<evidence type="ECO:0000313" key="3">
    <source>
        <dbReference type="EMBL" id="ROP41871.1"/>
    </source>
</evidence>
<feature type="region of interest" description="Disordered" evidence="2">
    <location>
        <begin position="626"/>
        <end position="646"/>
    </location>
</feature>
<dbReference type="AlphaFoldDB" id="A0A3N1HHF3"/>
<comment type="caution">
    <text evidence="3">The sequence shown here is derived from an EMBL/GenBank/DDBJ whole genome shotgun (WGS) entry which is preliminary data.</text>
</comment>
<dbReference type="EMBL" id="RJKM01000001">
    <property type="protein sequence ID" value="ROP41871.1"/>
    <property type="molecule type" value="Genomic_DNA"/>
</dbReference>
<sequence>MVNVLRLRNLTVTTDSAERTYHFADDLTVITGAVSTGKSTLLMLVKYALGGNAVLTSAVEDHVRHVTLEAVVGTTPMRLRREVRGDQRTVQLLELGSDVPERIFPLLSRDRETETLSRFLLKELDIPVQQLPKSKSKRTNEVTSIGFSDVFAYCYLQAKNIDSSATGHHDAGRDPKRIMVFEVLLNITDPEVIRLRIERNKVAADARDQQNNCDAIRRFLEAEGYTDLDGLRAARWTAQEQLRAAERQLAQLRADVAVLIERDRAHREHLGTMMLEAARAREALAVTRDTVRAREAALAQLRLDLARSEKATLAAGLLSPFEFVTCPRCLQALAGRAVHDGLCLLCLQPEPPVLDLADDDQTSALRAQISETESLLEQEREALRTAEGMTSVSEVNAAEAQRRYDELTREAVSPRVQAVAEASTLVENLRQNLTTIDQRVATWRRLGRLEDEAVQLRKRTRQLTKEIKQLEGQLAPRSERIAELSQLFALEVAHLGVRVNGKPSINPDKYLPMIGGSDLETLQASGGGTTTAINVAFSLALLNYAVGHTDVLLPKLLILDSPRKGIGRTEREDQELGRRIYDRIKTLSEALAGRGQLVVADNDAELGDAKGVSLIRLTEKDSAVPGVPNTGVGTRLRVEDLEDPDA</sequence>
<feature type="coiled-coil region" evidence="1">
    <location>
        <begin position="419"/>
        <end position="473"/>
    </location>
</feature>
<keyword evidence="4" id="KW-1185">Reference proteome</keyword>
<reference evidence="3 4" key="1">
    <citation type="submission" date="2018-11" db="EMBL/GenBank/DDBJ databases">
        <title>Sequencing the genomes of 1000 actinobacteria strains.</title>
        <authorList>
            <person name="Klenk H.-P."/>
        </authorList>
    </citation>
    <scope>NUCLEOTIDE SEQUENCE [LARGE SCALE GENOMIC DNA]</scope>
    <source>
        <strain evidence="3 4">DSM 44231</strain>
    </source>
</reference>
<evidence type="ECO:0000256" key="2">
    <source>
        <dbReference type="SAM" id="MobiDB-lite"/>
    </source>
</evidence>
<proteinExistence type="predicted"/>
<keyword evidence="1" id="KW-0175">Coiled coil</keyword>
<dbReference type="InterPro" id="IPR027417">
    <property type="entry name" value="P-loop_NTPase"/>
</dbReference>
<dbReference type="RefSeq" id="WP_123746898.1">
    <property type="nucleotide sequence ID" value="NZ_RJKM01000001.1"/>
</dbReference>
<evidence type="ECO:0000256" key="1">
    <source>
        <dbReference type="SAM" id="Coils"/>
    </source>
</evidence>
<dbReference type="SUPFAM" id="SSF52540">
    <property type="entry name" value="P-loop containing nucleoside triphosphate hydrolases"/>
    <property type="match status" value="1"/>
</dbReference>
<name>A0A3N1HHF3_9PSEU</name>
<gene>
    <name evidence="3" type="ORF">EDD40_7341</name>
</gene>
<accession>A0A3N1HHF3</accession>
<evidence type="ECO:0000313" key="4">
    <source>
        <dbReference type="Proteomes" id="UP000268727"/>
    </source>
</evidence>
<feature type="coiled-coil region" evidence="1">
    <location>
        <begin position="228"/>
        <end position="262"/>
    </location>
</feature>
<organism evidence="3 4">
    <name type="scientific">Saccharothrix texasensis</name>
    <dbReference type="NCBI Taxonomy" id="103734"/>
    <lineage>
        <taxon>Bacteria</taxon>
        <taxon>Bacillati</taxon>
        <taxon>Actinomycetota</taxon>
        <taxon>Actinomycetes</taxon>
        <taxon>Pseudonocardiales</taxon>
        <taxon>Pseudonocardiaceae</taxon>
        <taxon>Saccharothrix</taxon>
    </lineage>
</organism>
<dbReference type="Proteomes" id="UP000268727">
    <property type="component" value="Unassembled WGS sequence"/>
</dbReference>
<dbReference type="Gene3D" id="3.40.50.300">
    <property type="entry name" value="P-loop containing nucleotide triphosphate hydrolases"/>
    <property type="match status" value="1"/>
</dbReference>
<dbReference type="OrthoDB" id="580980at2"/>
<protein>
    <recommendedName>
        <fullName evidence="5">AAA domain-containing protein</fullName>
    </recommendedName>
</protein>